<dbReference type="CDD" id="cd22272">
    <property type="entry name" value="DPBB_EXLX1-like"/>
    <property type="match status" value="1"/>
</dbReference>
<dbReference type="SUPFAM" id="SSF49590">
    <property type="entry name" value="PHL pollen allergen"/>
    <property type="match status" value="1"/>
</dbReference>
<reference evidence="3 4" key="1">
    <citation type="submission" date="2019-04" db="EMBL/GenBank/DDBJ databases">
        <title>Three New Species of Nocardioides, Nocardioides euryhalodurans sp. nov., Nocardioides seonyuensis sp. nov. and Nocardioides eburneoflavus sp. nov. Isolated from Soil.</title>
        <authorList>
            <person name="Roh S.G."/>
            <person name="Lee C."/>
            <person name="Kim M.-K."/>
            <person name="Kim S.B."/>
        </authorList>
    </citation>
    <scope>NUCLEOTIDE SEQUENCE [LARGE SCALE GENOMIC DNA]</scope>
    <source>
        <strain evidence="3 4">MMS17-SY213</strain>
    </source>
</reference>
<dbReference type="Gene3D" id="2.60.40.760">
    <property type="entry name" value="Expansin, cellulose-binding-like domain"/>
    <property type="match status" value="1"/>
</dbReference>
<comment type="caution">
    <text evidence="3">The sequence shown here is derived from an EMBL/GenBank/DDBJ whole genome shotgun (WGS) entry which is preliminary data.</text>
</comment>
<dbReference type="InterPro" id="IPR051477">
    <property type="entry name" value="Expansin_CellWall"/>
</dbReference>
<protein>
    <recommendedName>
        <fullName evidence="2">RlpA-like protein double-psi beta-barrel domain-containing protein</fullName>
    </recommendedName>
</protein>
<dbReference type="AlphaFoldDB" id="A0A4Z1CD41"/>
<gene>
    <name evidence="3" type="ORF">EXE59_06090</name>
</gene>
<dbReference type="Pfam" id="PF03330">
    <property type="entry name" value="DPBB_1"/>
    <property type="match status" value="1"/>
</dbReference>
<dbReference type="Gene3D" id="2.40.40.10">
    <property type="entry name" value="RlpA-like domain"/>
    <property type="match status" value="1"/>
</dbReference>
<evidence type="ECO:0000256" key="1">
    <source>
        <dbReference type="ARBA" id="ARBA00022729"/>
    </source>
</evidence>
<keyword evidence="4" id="KW-1185">Reference proteome</keyword>
<dbReference type="InterPro" id="IPR009009">
    <property type="entry name" value="RlpA-like_DPBB"/>
</dbReference>
<dbReference type="PANTHER" id="PTHR31836:SF21">
    <property type="entry name" value="EXPANSIN-LIKE PROTEIN 7"/>
    <property type="match status" value="1"/>
</dbReference>
<dbReference type="OrthoDB" id="5499927at2"/>
<dbReference type="InterPro" id="IPR036749">
    <property type="entry name" value="Expansin_CBD_sf"/>
</dbReference>
<organism evidence="3 4">
    <name type="scientific">Nocardioides eburneiflavus</name>
    <dbReference type="NCBI Taxonomy" id="2518372"/>
    <lineage>
        <taxon>Bacteria</taxon>
        <taxon>Bacillati</taxon>
        <taxon>Actinomycetota</taxon>
        <taxon>Actinomycetes</taxon>
        <taxon>Propionibacteriales</taxon>
        <taxon>Nocardioidaceae</taxon>
        <taxon>Nocardioides</taxon>
    </lineage>
</organism>
<dbReference type="InterPro" id="IPR036908">
    <property type="entry name" value="RlpA-like_sf"/>
</dbReference>
<dbReference type="InterPro" id="IPR049818">
    <property type="entry name" value="Expansin_EXLX1-like"/>
</dbReference>
<dbReference type="PANTHER" id="PTHR31836">
    <property type="match status" value="1"/>
</dbReference>
<evidence type="ECO:0000313" key="3">
    <source>
        <dbReference type="EMBL" id="TGN63565.1"/>
    </source>
</evidence>
<evidence type="ECO:0000313" key="4">
    <source>
        <dbReference type="Proteomes" id="UP000297496"/>
    </source>
</evidence>
<accession>A0A4Z1CD41</accession>
<name>A0A4Z1CD41_9ACTN</name>
<dbReference type="NCBIfam" id="NF041144">
    <property type="entry name" value="expansin_EXLX1"/>
    <property type="match status" value="1"/>
</dbReference>
<evidence type="ECO:0000259" key="2">
    <source>
        <dbReference type="Pfam" id="PF03330"/>
    </source>
</evidence>
<feature type="domain" description="RlpA-like protein double-psi beta-barrel" evidence="2">
    <location>
        <begin position="78"/>
        <end position="170"/>
    </location>
</feature>
<proteinExistence type="predicted"/>
<sequence length="273" mass="29566">MRLLPHIGRESGLFMVTNVQWRMAAVTAALLAVGGGAVALGASSAASSGVPAATVAVQAMKADEAPLARRIKPGKRYAGMATFYDANGAAGACSYDAGTEVMTAAMNTYDYDTANACGAYVKVTGVKNGKSVIVRITNLCPGSCRLHQLDLNPLAFDKLDDRHAGETPITWKLLSRKKAAAGISLRYKVGSSQWWCGIQVIDHRNPVARLSVNYQGTWRRLKRTEYNYFLSPEGHGCGERIKVTDIYGQTLTIRALKILPDVTQATKKQFMRH</sequence>
<dbReference type="SUPFAM" id="SSF50685">
    <property type="entry name" value="Barwin-like endoglucanases"/>
    <property type="match status" value="1"/>
</dbReference>
<keyword evidence="1" id="KW-0732">Signal</keyword>
<dbReference type="EMBL" id="SRRO01000001">
    <property type="protein sequence ID" value="TGN63565.1"/>
    <property type="molecule type" value="Genomic_DNA"/>
</dbReference>
<dbReference type="Proteomes" id="UP000297496">
    <property type="component" value="Unassembled WGS sequence"/>
</dbReference>